<feature type="compositionally biased region" description="Acidic residues" evidence="2">
    <location>
        <begin position="170"/>
        <end position="184"/>
    </location>
</feature>
<dbReference type="NCBIfam" id="TIGR00741">
    <property type="entry name" value="yfiA"/>
    <property type="match status" value="1"/>
</dbReference>
<dbReference type="InterPro" id="IPR003489">
    <property type="entry name" value="RHF/RaiA"/>
</dbReference>
<protein>
    <submittedName>
        <fullName evidence="3">Chloroplast-specific ribosomal protein</fullName>
    </submittedName>
</protein>
<dbReference type="GO" id="GO:0022627">
    <property type="term" value="C:cytosolic small ribosomal subunit"/>
    <property type="evidence" value="ECO:0007669"/>
    <property type="project" value="TreeGrafter"/>
</dbReference>
<sequence length="184" mass="19924">MHSCLGQRTSCAKRVNAVRVNENARTNVLRRTNSLRSRAVQTKASTNTDVKMLVQGLHLEITPAIDEYVRSKIGRACSHVDSRDIREVDVRCSARGGEGSKGGVEHKTEVTVLMTRGPTLHADGVGENLYATIDQCADIVTRSIRKHKEKHGGKGARHAAHDASPKEALLDAEDVDGDDVPPAA</sequence>
<dbReference type="InterPro" id="IPR036567">
    <property type="entry name" value="RHF-like"/>
</dbReference>
<evidence type="ECO:0000313" key="3">
    <source>
        <dbReference type="EMBL" id="OUS45903.1"/>
    </source>
</evidence>
<dbReference type="eggNOG" id="ENOG502QQ0F">
    <property type="taxonomic scope" value="Eukaryota"/>
</dbReference>
<feature type="compositionally biased region" description="Basic residues" evidence="2">
    <location>
        <begin position="147"/>
        <end position="158"/>
    </location>
</feature>
<evidence type="ECO:0000256" key="1">
    <source>
        <dbReference type="ARBA" id="ARBA00022845"/>
    </source>
</evidence>
<dbReference type="SUPFAM" id="SSF69754">
    <property type="entry name" value="Ribosome binding protein Y (YfiA homologue)"/>
    <property type="match status" value="1"/>
</dbReference>
<dbReference type="PANTHER" id="PTHR33231:SF1">
    <property type="entry name" value="30S RIBOSOMAL PROTEIN"/>
    <property type="match status" value="1"/>
</dbReference>
<dbReference type="Proteomes" id="UP000195557">
    <property type="component" value="Unassembled WGS sequence"/>
</dbReference>
<reference evidence="3" key="1">
    <citation type="submission" date="2017-04" db="EMBL/GenBank/DDBJ databases">
        <title>Population genomics of picophytoplankton unveils novel chromosome hypervariability.</title>
        <authorList>
            <consortium name="DOE Joint Genome Institute"/>
            <person name="Blanc-Mathieu R."/>
            <person name="Krasovec M."/>
            <person name="Hebrard M."/>
            <person name="Yau S."/>
            <person name="Desgranges E."/>
            <person name="Martin J."/>
            <person name="Schackwitz W."/>
            <person name="Kuo A."/>
            <person name="Salin G."/>
            <person name="Donnadieu C."/>
            <person name="Desdevises Y."/>
            <person name="Sanchez-Ferandin S."/>
            <person name="Moreau H."/>
            <person name="Rivals E."/>
            <person name="Grigoriev I.V."/>
            <person name="Grimsley N."/>
            <person name="Eyre-Walker A."/>
            <person name="Piganeau G."/>
        </authorList>
    </citation>
    <scope>NUCLEOTIDE SEQUENCE [LARGE SCALE GENOMIC DNA]</scope>
    <source>
        <strain evidence="3">RCC 1115</strain>
    </source>
</reference>
<dbReference type="CDD" id="cd00552">
    <property type="entry name" value="RaiA"/>
    <property type="match status" value="1"/>
</dbReference>
<organism evidence="3">
    <name type="scientific">Ostreococcus tauri</name>
    <name type="common">Marine green alga</name>
    <dbReference type="NCBI Taxonomy" id="70448"/>
    <lineage>
        <taxon>Eukaryota</taxon>
        <taxon>Viridiplantae</taxon>
        <taxon>Chlorophyta</taxon>
        <taxon>Mamiellophyceae</taxon>
        <taxon>Mamiellales</taxon>
        <taxon>Bathycoccaceae</taxon>
        <taxon>Ostreococcus</taxon>
    </lineage>
</organism>
<keyword evidence="3" id="KW-0687">Ribonucleoprotein</keyword>
<dbReference type="PANTHER" id="PTHR33231">
    <property type="entry name" value="30S RIBOSOMAL PROTEIN"/>
    <property type="match status" value="1"/>
</dbReference>
<keyword evidence="3" id="KW-0689">Ribosomal protein</keyword>
<dbReference type="GO" id="GO:0045900">
    <property type="term" value="P:negative regulation of translational elongation"/>
    <property type="evidence" value="ECO:0007669"/>
    <property type="project" value="TreeGrafter"/>
</dbReference>
<accession>A0A1Y5ICW0</accession>
<gene>
    <name evidence="3" type="ORF">BE221DRAFT_192577</name>
</gene>
<dbReference type="Gene3D" id="3.30.160.100">
    <property type="entry name" value="Ribosome hibernation promotion factor-like"/>
    <property type="match status" value="1"/>
</dbReference>
<feature type="compositionally biased region" description="Basic and acidic residues" evidence="2">
    <location>
        <begin position="159"/>
        <end position="169"/>
    </location>
</feature>
<dbReference type="InterPro" id="IPR050574">
    <property type="entry name" value="HPF/YfiA_ribosome-assoc"/>
</dbReference>
<dbReference type="EMBL" id="KZ155785">
    <property type="protein sequence ID" value="OUS45903.1"/>
    <property type="molecule type" value="Genomic_DNA"/>
</dbReference>
<keyword evidence="1" id="KW-0810">Translation regulation</keyword>
<proteinExistence type="predicted"/>
<dbReference type="AlphaFoldDB" id="A0A1Y5ICW0"/>
<dbReference type="GO" id="GO:0043024">
    <property type="term" value="F:ribosomal small subunit binding"/>
    <property type="evidence" value="ECO:0007669"/>
    <property type="project" value="TreeGrafter"/>
</dbReference>
<feature type="region of interest" description="Disordered" evidence="2">
    <location>
        <begin position="147"/>
        <end position="184"/>
    </location>
</feature>
<dbReference type="Pfam" id="PF02482">
    <property type="entry name" value="Ribosomal_S30AE"/>
    <property type="match status" value="1"/>
</dbReference>
<evidence type="ECO:0000256" key="2">
    <source>
        <dbReference type="SAM" id="MobiDB-lite"/>
    </source>
</evidence>
<name>A0A1Y5ICW0_OSTTA</name>